<dbReference type="SUPFAM" id="SSF48065">
    <property type="entry name" value="DBL homology domain (DH-domain)"/>
    <property type="match status" value="1"/>
</dbReference>
<feature type="domain" description="DH" evidence="2">
    <location>
        <begin position="390"/>
        <end position="662"/>
    </location>
</feature>
<dbReference type="RefSeq" id="XP_007412933.1">
    <property type="nucleotide sequence ID" value="XM_007412871.1"/>
</dbReference>
<organism evidence="4">
    <name type="scientific">Melampsora larici-populina (strain 98AG31 / pathotype 3-4-7)</name>
    <name type="common">Poplar leaf rust fungus</name>
    <dbReference type="NCBI Taxonomy" id="747676"/>
    <lineage>
        <taxon>Eukaryota</taxon>
        <taxon>Fungi</taxon>
        <taxon>Dikarya</taxon>
        <taxon>Basidiomycota</taxon>
        <taxon>Pucciniomycotina</taxon>
        <taxon>Pucciniomycetes</taxon>
        <taxon>Pucciniales</taxon>
        <taxon>Melampsoraceae</taxon>
        <taxon>Melampsora</taxon>
    </lineage>
</organism>
<dbReference type="GO" id="GO:0032955">
    <property type="term" value="P:regulation of division septum assembly"/>
    <property type="evidence" value="ECO:0007669"/>
    <property type="project" value="TreeGrafter"/>
</dbReference>
<dbReference type="GO" id="GO:0031991">
    <property type="term" value="P:regulation of actomyosin contractile ring contraction"/>
    <property type="evidence" value="ECO:0007669"/>
    <property type="project" value="TreeGrafter"/>
</dbReference>
<dbReference type="STRING" id="747676.F4RV40"/>
<protein>
    <recommendedName>
        <fullName evidence="2">DH domain-containing protein</fullName>
    </recommendedName>
</protein>
<name>F4RV40_MELLP</name>
<dbReference type="Gene3D" id="1.20.900.10">
    <property type="entry name" value="Dbl homology (DH) domain"/>
    <property type="match status" value="1"/>
</dbReference>
<feature type="compositionally biased region" description="Polar residues" evidence="1">
    <location>
        <begin position="291"/>
        <end position="304"/>
    </location>
</feature>
<feature type="region of interest" description="Disordered" evidence="1">
    <location>
        <begin position="473"/>
        <end position="512"/>
    </location>
</feature>
<dbReference type="InterPro" id="IPR035899">
    <property type="entry name" value="DBL_dom_sf"/>
</dbReference>
<dbReference type="EMBL" id="GL883122">
    <property type="protein sequence ID" value="EGG03819.1"/>
    <property type="molecule type" value="Genomic_DNA"/>
</dbReference>
<dbReference type="GO" id="GO:0005737">
    <property type="term" value="C:cytoplasm"/>
    <property type="evidence" value="ECO:0007669"/>
    <property type="project" value="TreeGrafter"/>
</dbReference>
<evidence type="ECO:0000313" key="4">
    <source>
        <dbReference type="Proteomes" id="UP000001072"/>
    </source>
</evidence>
<dbReference type="InterPro" id="IPR051492">
    <property type="entry name" value="Dynamin-Rho_GEF"/>
</dbReference>
<sequence>MVLADHQESDKMNSSSTLILTNCIPSSTSWPGKTNLMSGSEDPDSSANSNLIPTHESNLVNLNHTLNINHVPTLTQTHTHSPPAPQSGLTEMPIIEYQHEPLFWLQRQLPIEHLDLNNPIHTRQLRRYARIPSEINFLSELEKVKQRNQSTIQPLQPSIQPIKPHLSTYHSDSALLPSNHLQDPQSSSSTMLDTQTHNPDINQAQARPTSTFSISASSNSNSNSISPIFDSPVELPSRSPTPLTTPFSSSSKRQSSPHLRNTKLSSSSSYSQPASRTRRLLSPSSRARSMMQINQSTASNSHTFESLLHPNTPIDATLNEDDGDSNSNSWSANRNSITGTPDLTASVSNTISEPSLRSPLDTRPTSSYSAASLHFMNQLDSSSNQKQINQRLRVIAELIDTEASYARDMAITRDIYSANAVTITPKVPPSTKRTNLDTSTTSSDDRSKTSSPFPSPNKKLKLGAVINFGSKRPSTSALRRADSTGPGPKPTKKLLSHLAPPNPELINRSSPPMSNLDQKTIFSNIEEIACLAEEFTILLRKANKCNSDGMDDTIGTCFFQMLPRIQQVFMTYCSKYQASNNRLQSLLPNLMDYLNYCNELSRGCTTAWDLSSLLIKPVQRCMKYPLLLDQISQLTPLDHPDRHQLEEAKNGMIAVADSINEAKRRCEHIEEIMGSKSFPHMSIKRPSSKKGRTPIMNIGTPIQNRPLMVREEQRIAITEDLNKMIKRIYKSRQSVIELPEVILDWSSKMNQMSKQSSRLVKAFKTFYTLHQSSGNADFKYLNAYQQHVALASAVGPFKVMEARLRETIIPLCKTLLKTYENPLKIILKRNPRDVLLEDQLIAELPKFEAATQKIWNSILCKLNKIQQDVFFDIRVLIRHFNQTYYQKDKLKTNQNLNGFFDRFSIIDEFFDPVRQQAHESFVLLDHHQLQAMMQSESEGKVEEKIGIAMPTY</sequence>
<feature type="compositionally biased region" description="Low complexity" evidence="1">
    <location>
        <begin position="208"/>
        <end position="256"/>
    </location>
</feature>
<dbReference type="CDD" id="cd00160">
    <property type="entry name" value="RhoGEF"/>
    <property type="match status" value="1"/>
</dbReference>
<dbReference type="PANTHER" id="PTHR22834">
    <property type="entry name" value="NUCLEAR FUSION PROTEIN FUS2"/>
    <property type="match status" value="1"/>
</dbReference>
<dbReference type="Proteomes" id="UP000001072">
    <property type="component" value="Unassembled WGS sequence"/>
</dbReference>
<dbReference type="PROSITE" id="PS50010">
    <property type="entry name" value="DH_2"/>
    <property type="match status" value="1"/>
</dbReference>
<feature type="region of interest" description="Disordered" evidence="1">
    <location>
        <begin position="424"/>
        <end position="460"/>
    </location>
</feature>
<dbReference type="GO" id="GO:0005085">
    <property type="term" value="F:guanyl-nucleotide exchange factor activity"/>
    <property type="evidence" value="ECO:0007669"/>
    <property type="project" value="InterPro"/>
</dbReference>
<evidence type="ECO:0000259" key="2">
    <source>
        <dbReference type="PROSITE" id="PS50010"/>
    </source>
</evidence>
<dbReference type="KEGG" id="mlr:MELLADRAFT_109034"/>
<dbReference type="OrthoDB" id="10256089at2759"/>
<accession>F4RV40</accession>
<dbReference type="FunCoup" id="F4RV40">
    <property type="interactions" value="274"/>
</dbReference>
<dbReference type="HOGENOM" id="CLU_309501_0_0_1"/>
<dbReference type="PANTHER" id="PTHR22834:SF20">
    <property type="entry name" value="SH3 DOMAIN-CONTAINING PROTEIN"/>
    <property type="match status" value="1"/>
</dbReference>
<feature type="compositionally biased region" description="Low complexity" evidence="1">
    <location>
        <begin position="325"/>
        <end position="336"/>
    </location>
</feature>
<reference evidence="4" key="1">
    <citation type="journal article" date="2011" name="Proc. Natl. Acad. Sci. U.S.A.">
        <title>Obligate biotrophy features unraveled by the genomic analysis of rust fungi.</title>
        <authorList>
            <person name="Duplessis S."/>
            <person name="Cuomo C.A."/>
            <person name="Lin Y.-C."/>
            <person name="Aerts A."/>
            <person name="Tisserant E."/>
            <person name="Veneault-Fourrey C."/>
            <person name="Joly D.L."/>
            <person name="Hacquard S."/>
            <person name="Amselem J."/>
            <person name="Cantarel B.L."/>
            <person name="Chiu R."/>
            <person name="Coutinho P.M."/>
            <person name="Feau N."/>
            <person name="Field M."/>
            <person name="Frey P."/>
            <person name="Gelhaye E."/>
            <person name="Goldberg J."/>
            <person name="Grabherr M.G."/>
            <person name="Kodira C.D."/>
            <person name="Kohler A."/>
            <person name="Kuees U."/>
            <person name="Lindquist E.A."/>
            <person name="Lucas S.M."/>
            <person name="Mago R."/>
            <person name="Mauceli E."/>
            <person name="Morin E."/>
            <person name="Murat C."/>
            <person name="Pangilinan J.L."/>
            <person name="Park R."/>
            <person name="Pearson M."/>
            <person name="Quesneville H."/>
            <person name="Rouhier N."/>
            <person name="Sakthikumar S."/>
            <person name="Salamov A.A."/>
            <person name="Schmutz J."/>
            <person name="Selles B."/>
            <person name="Shapiro H."/>
            <person name="Tanguay P."/>
            <person name="Tuskan G.A."/>
            <person name="Henrissat B."/>
            <person name="Van de Peer Y."/>
            <person name="Rouze P."/>
            <person name="Ellis J.G."/>
            <person name="Dodds P.N."/>
            <person name="Schein J.E."/>
            <person name="Zhong S."/>
            <person name="Hamelin R.C."/>
            <person name="Grigoriev I.V."/>
            <person name="Szabo L.J."/>
            <person name="Martin F."/>
        </authorList>
    </citation>
    <scope>NUCLEOTIDE SEQUENCE [LARGE SCALE GENOMIC DNA]</scope>
    <source>
        <strain evidence="4">98AG31 / pathotype 3-4-7</strain>
    </source>
</reference>
<feature type="compositionally biased region" description="Polar residues" evidence="1">
    <location>
        <begin position="148"/>
        <end position="159"/>
    </location>
</feature>
<dbReference type="GeneID" id="18923635"/>
<evidence type="ECO:0000313" key="3">
    <source>
        <dbReference type="EMBL" id="EGG03819.1"/>
    </source>
</evidence>
<feature type="region of interest" description="Disordered" evidence="1">
    <location>
        <begin position="148"/>
        <end position="365"/>
    </location>
</feature>
<dbReference type="Pfam" id="PF00621">
    <property type="entry name" value="RhoGEF"/>
    <property type="match status" value="1"/>
</dbReference>
<dbReference type="AlphaFoldDB" id="F4RV40"/>
<gene>
    <name evidence="3" type="ORF">MELLADRAFT_109034</name>
</gene>
<evidence type="ECO:0000256" key="1">
    <source>
        <dbReference type="SAM" id="MobiDB-lite"/>
    </source>
</evidence>
<proteinExistence type="predicted"/>
<dbReference type="eggNOG" id="KOG3519">
    <property type="taxonomic scope" value="Eukaryota"/>
</dbReference>
<feature type="compositionally biased region" description="Low complexity" evidence="1">
    <location>
        <begin position="265"/>
        <end position="289"/>
    </location>
</feature>
<feature type="compositionally biased region" description="Polar residues" evidence="1">
    <location>
        <begin position="337"/>
        <end position="355"/>
    </location>
</feature>
<dbReference type="InParanoid" id="F4RV40"/>
<dbReference type="InterPro" id="IPR000219">
    <property type="entry name" value="DH_dom"/>
</dbReference>
<dbReference type="SMART" id="SM00325">
    <property type="entry name" value="RhoGEF"/>
    <property type="match status" value="1"/>
</dbReference>
<dbReference type="VEuPathDB" id="FungiDB:MELLADRAFT_109034"/>
<feature type="compositionally biased region" description="Polar residues" evidence="1">
    <location>
        <begin position="179"/>
        <end position="207"/>
    </location>
</feature>
<keyword evidence="4" id="KW-1185">Reference proteome</keyword>
<feature type="region of interest" description="Disordered" evidence="1">
    <location>
        <begin position="31"/>
        <end position="50"/>
    </location>
</feature>